<keyword evidence="3" id="KW-1185">Reference proteome</keyword>
<evidence type="ECO:0000259" key="1">
    <source>
        <dbReference type="Pfam" id="PF13538"/>
    </source>
</evidence>
<dbReference type="InterPro" id="IPR027785">
    <property type="entry name" value="UvrD-like_helicase_C"/>
</dbReference>
<evidence type="ECO:0000313" key="3">
    <source>
        <dbReference type="Proteomes" id="UP000664698"/>
    </source>
</evidence>
<dbReference type="EMBL" id="JAFKCW010000001">
    <property type="protein sequence ID" value="MBN7800029.1"/>
    <property type="molecule type" value="Genomic_DNA"/>
</dbReference>
<dbReference type="SUPFAM" id="SSF52540">
    <property type="entry name" value="P-loop containing nucleoside triphosphate hydrolases"/>
    <property type="match status" value="2"/>
</dbReference>
<reference evidence="2 3" key="1">
    <citation type="submission" date="2021-03" db="EMBL/GenBank/DDBJ databases">
        <title>novel species isolated from a fishpond in China.</title>
        <authorList>
            <person name="Lu H."/>
            <person name="Cai Z."/>
        </authorList>
    </citation>
    <scope>NUCLEOTIDE SEQUENCE [LARGE SCALE GENOMIC DNA]</scope>
    <source>
        <strain evidence="2 3">JCM 31546</strain>
    </source>
</reference>
<protein>
    <submittedName>
        <fullName evidence="2">AAA family ATPase</fullName>
    </submittedName>
</protein>
<sequence length="482" mass="55016">MGTDSRAEIKPSRLLSKYFPFAPTSGQAVFFKRMDDFLIKKPETKPVFILKGYAGTGKTSLVSALVKVLPQLEMRSLLLAPTGRAAKVMSNYSGRGAYTVHKIIYKPKGDPGTLGGSFTLQKNYYKDTVFIVDESSMLADDGGMSGNLLWDLVQFVFSGKDNRLLLIGDTAQLPPVGSEYSPALDAGYLQRHYRLEADQIELSEVMRQRLESGILFNATDLRDQLALPEPKVRIQTSSFKDVFKMTSERLEDGLRYAYDKYGTENSIIVTRSNKAAVQYNLYIRRVIHFFEDEISTGDLLMIVKNNYTYMADSEKVNFLANGDMVEVMKIRSFEEMYGLRFATLELRLLDYPEEPFFEAKVILDTLYSPSPSLSRDQYRSLYEQVAEDYADVANKTERQEHIRKDPYLNALQVKFAYALTCHKAQGGQWRAVFVDQGFLNEDQIDKEFVRWLYTAITRATEELFLVNFAPSFFMKAVENKPE</sequence>
<evidence type="ECO:0000313" key="2">
    <source>
        <dbReference type="EMBL" id="MBN7800029.1"/>
    </source>
</evidence>
<dbReference type="CDD" id="cd17933">
    <property type="entry name" value="DEXSc_RecD-like"/>
    <property type="match status" value="1"/>
</dbReference>
<dbReference type="PANTHER" id="PTHR43788">
    <property type="entry name" value="DNA2/NAM7 HELICASE FAMILY MEMBER"/>
    <property type="match status" value="1"/>
</dbReference>
<accession>A0ABS3BMG7</accession>
<gene>
    <name evidence="2" type="ORF">J0A67_04105</name>
</gene>
<dbReference type="InterPro" id="IPR027417">
    <property type="entry name" value="P-loop_NTPase"/>
</dbReference>
<dbReference type="Proteomes" id="UP000664698">
    <property type="component" value="Unassembled WGS sequence"/>
</dbReference>
<dbReference type="InterPro" id="IPR050534">
    <property type="entry name" value="Coronavir_polyprotein_1ab"/>
</dbReference>
<feature type="domain" description="UvrD-like helicase C-terminal" evidence="1">
    <location>
        <begin position="415"/>
        <end position="466"/>
    </location>
</feature>
<dbReference type="Pfam" id="PF13538">
    <property type="entry name" value="UvrD_C_2"/>
    <property type="match status" value="1"/>
</dbReference>
<dbReference type="Gene3D" id="3.40.50.300">
    <property type="entry name" value="P-loop containing nucleotide triphosphate hydrolases"/>
    <property type="match status" value="2"/>
</dbReference>
<name>A0ABS3BMG7_9BACT</name>
<organism evidence="2 3">
    <name type="scientific">Algoriphagus aestuariicola</name>
    <dbReference type="NCBI Taxonomy" id="1852016"/>
    <lineage>
        <taxon>Bacteria</taxon>
        <taxon>Pseudomonadati</taxon>
        <taxon>Bacteroidota</taxon>
        <taxon>Cytophagia</taxon>
        <taxon>Cytophagales</taxon>
        <taxon>Cyclobacteriaceae</taxon>
        <taxon>Algoriphagus</taxon>
    </lineage>
</organism>
<dbReference type="RefSeq" id="WP_206567995.1">
    <property type="nucleotide sequence ID" value="NZ_JAFKCW010000001.1"/>
</dbReference>
<dbReference type="CDD" id="cd18809">
    <property type="entry name" value="SF1_C_RecD"/>
    <property type="match status" value="1"/>
</dbReference>
<comment type="caution">
    <text evidence="2">The sequence shown here is derived from an EMBL/GenBank/DDBJ whole genome shotgun (WGS) entry which is preliminary data.</text>
</comment>
<proteinExistence type="predicted"/>
<dbReference type="Pfam" id="PF13604">
    <property type="entry name" value="AAA_30"/>
    <property type="match status" value="1"/>
</dbReference>